<comment type="caution">
    <text evidence="1">The sequence shown here is derived from an EMBL/GenBank/DDBJ whole genome shotgun (WGS) entry which is preliminary data.</text>
</comment>
<dbReference type="Proteomes" id="UP000448292">
    <property type="component" value="Unassembled WGS sequence"/>
</dbReference>
<dbReference type="AlphaFoldDB" id="A0A7M3ME03"/>
<protein>
    <submittedName>
        <fullName evidence="1">Uncharacterized protein</fullName>
    </submittedName>
</protein>
<organism evidence="1 2">
    <name type="scientific">Oceanidesulfovibrio indonesiensis</name>
    <dbReference type="NCBI Taxonomy" id="54767"/>
    <lineage>
        <taxon>Bacteria</taxon>
        <taxon>Pseudomonadati</taxon>
        <taxon>Thermodesulfobacteriota</taxon>
        <taxon>Desulfovibrionia</taxon>
        <taxon>Desulfovibrionales</taxon>
        <taxon>Desulfovibrionaceae</taxon>
        <taxon>Oceanidesulfovibrio</taxon>
    </lineage>
</organism>
<evidence type="ECO:0000313" key="1">
    <source>
        <dbReference type="EMBL" id="TVM16925.1"/>
    </source>
</evidence>
<proteinExistence type="predicted"/>
<name>A0A7M3ME03_9BACT</name>
<evidence type="ECO:0000313" key="2">
    <source>
        <dbReference type="Proteomes" id="UP000448292"/>
    </source>
</evidence>
<gene>
    <name evidence="1" type="ORF">DPQ33_11015</name>
</gene>
<dbReference type="EMBL" id="QMIE01000009">
    <property type="protein sequence ID" value="TVM16925.1"/>
    <property type="molecule type" value="Genomic_DNA"/>
</dbReference>
<sequence>MDVDPAVQAIHDFITEFEAMPRRDPFKPVQLQEKNVAQQQEKASIRSTLEGIIFDGTMPQEAAADLSRMPRIRVTGLMKVDGRIAACAEVENLGSRILHPGDRILLDESRKHEDRTKWFTVKSIDDDGMLIELDDNQKIRGKFF</sequence>
<reference evidence="1 2" key="1">
    <citation type="submission" date="2018-06" db="EMBL/GenBank/DDBJ databases">
        <title>Complete genome of Desulfovibrio indonesiensis P37SLT.</title>
        <authorList>
            <person name="Crispim J.S."/>
            <person name="Vidigal P.M.P."/>
            <person name="Silva L.C.F."/>
            <person name="Laguardia C.N."/>
            <person name="Araujo L.C."/>
            <person name="Dias R.S."/>
            <person name="Sousa M.P."/>
            <person name="Paula S.O."/>
            <person name="Silva C."/>
        </authorList>
    </citation>
    <scope>NUCLEOTIDE SEQUENCE [LARGE SCALE GENOMIC DNA]</scope>
    <source>
        <strain evidence="1 2">P37SLT</strain>
    </source>
</reference>
<accession>A0A7M3ME03</accession>
<keyword evidence="2" id="KW-1185">Reference proteome</keyword>